<accession>A0A6N7IU87</accession>
<dbReference type="PANTHER" id="PTHR42879">
    <property type="entry name" value="3-OXOACYL-(ACYL-CARRIER-PROTEIN) REDUCTASE"/>
    <property type="match status" value="1"/>
</dbReference>
<dbReference type="OrthoDB" id="9803333at2"/>
<dbReference type="InterPro" id="IPR050259">
    <property type="entry name" value="SDR"/>
</dbReference>
<evidence type="ECO:0000256" key="1">
    <source>
        <dbReference type="ARBA" id="ARBA00006484"/>
    </source>
</evidence>
<reference evidence="4 5" key="1">
    <citation type="submission" date="2019-10" db="EMBL/GenBank/DDBJ databases">
        <title>Comparative genomics of sulfur disproportionating microorganisms.</title>
        <authorList>
            <person name="Ward L.M."/>
            <person name="Bertran E."/>
            <person name="Johnston D."/>
        </authorList>
    </citation>
    <scope>NUCLEOTIDE SEQUENCE [LARGE SCALE GENOMIC DNA]</scope>
    <source>
        <strain evidence="4 5">DSM 14055</strain>
    </source>
</reference>
<dbReference type="AlphaFoldDB" id="A0A6N7IU87"/>
<dbReference type="PROSITE" id="PS00061">
    <property type="entry name" value="ADH_SHORT"/>
    <property type="match status" value="1"/>
</dbReference>
<dbReference type="InterPro" id="IPR002347">
    <property type="entry name" value="SDR_fam"/>
</dbReference>
<dbReference type="Gene3D" id="3.40.50.720">
    <property type="entry name" value="NAD(P)-binding Rossmann-like Domain"/>
    <property type="match status" value="1"/>
</dbReference>
<proteinExistence type="inferred from homology"/>
<name>A0A6N7IU87_9FIRM</name>
<dbReference type="RefSeq" id="WP_152948117.1">
    <property type="nucleotide sequence ID" value="NZ_WHYR01000059.1"/>
</dbReference>
<keyword evidence="5" id="KW-1185">Reference proteome</keyword>
<protein>
    <submittedName>
        <fullName evidence="4">SDR family oxidoreductase</fullName>
    </submittedName>
</protein>
<comment type="caution">
    <text evidence="4">The sequence shown here is derived from an EMBL/GenBank/DDBJ whole genome shotgun (WGS) entry which is preliminary data.</text>
</comment>
<dbReference type="PANTHER" id="PTHR42879:SF2">
    <property type="entry name" value="3-OXOACYL-[ACYL-CARRIER-PROTEIN] REDUCTASE FABG"/>
    <property type="match status" value="1"/>
</dbReference>
<evidence type="ECO:0000256" key="3">
    <source>
        <dbReference type="ARBA" id="ARBA00023221"/>
    </source>
</evidence>
<sequence>MANDLSKINFSVDLTGRTALVTGAGSGIGYGVAGVLRDAGARVLVNDILPERAKQAARDLEGEPFPGDITRPEFIEQVRERQIDILVNNAGFQHVSPLESFAPEVFRRLLEVMLVGPFLLCRAVVPGMRARGFGRIINIASVHAKIASAYKAGYVSAKHGLLGLTRVVALETATDGITVNAICPGYVDTPLVRNQLKDLAASHNLPEEQVLEQVILRPVPQKRLLTPEEIGYLALFLCSDAASSITAQGYTIDGGWSQI</sequence>
<evidence type="ECO:0000256" key="2">
    <source>
        <dbReference type="ARBA" id="ARBA00023002"/>
    </source>
</evidence>
<dbReference type="PRINTS" id="PR00080">
    <property type="entry name" value="SDRFAMILY"/>
</dbReference>
<dbReference type="PRINTS" id="PR00081">
    <property type="entry name" value="GDHRDH"/>
</dbReference>
<dbReference type="EMBL" id="WHYR01000059">
    <property type="protein sequence ID" value="MQL53654.1"/>
    <property type="molecule type" value="Genomic_DNA"/>
</dbReference>
<dbReference type="NCBIfam" id="NF009093">
    <property type="entry name" value="PRK12429.1"/>
    <property type="match status" value="1"/>
</dbReference>
<organism evidence="4 5">
    <name type="scientific">Desulfofundulus thermobenzoicus</name>
    <dbReference type="NCBI Taxonomy" id="29376"/>
    <lineage>
        <taxon>Bacteria</taxon>
        <taxon>Bacillati</taxon>
        <taxon>Bacillota</taxon>
        <taxon>Clostridia</taxon>
        <taxon>Eubacteriales</taxon>
        <taxon>Peptococcaceae</taxon>
        <taxon>Desulfofundulus</taxon>
    </lineage>
</organism>
<comment type="similarity">
    <text evidence="1">Belongs to the short-chain dehydrogenases/reductases (SDR) family.</text>
</comment>
<keyword evidence="3" id="KW-0753">Steroid metabolism</keyword>
<dbReference type="InterPro" id="IPR020904">
    <property type="entry name" value="Sc_DH/Rdtase_CS"/>
</dbReference>
<dbReference type="Pfam" id="PF13561">
    <property type="entry name" value="adh_short_C2"/>
    <property type="match status" value="1"/>
</dbReference>
<dbReference type="GO" id="GO:0016491">
    <property type="term" value="F:oxidoreductase activity"/>
    <property type="evidence" value="ECO:0007669"/>
    <property type="project" value="UniProtKB-KW"/>
</dbReference>
<gene>
    <name evidence="4" type="ORF">GFC01_15575</name>
</gene>
<keyword evidence="2" id="KW-0560">Oxidoreductase</keyword>
<dbReference type="InterPro" id="IPR036291">
    <property type="entry name" value="NAD(P)-bd_dom_sf"/>
</dbReference>
<evidence type="ECO:0000313" key="4">
    <source>
        <dbReference type="EMBL" id="MQL53654.1"/>
    </source>
</evidence>
<dbReference type="Proteomes" id="UP000441717">
    <property type="component" value="Unassembled WGS sequence"/>
</dbReference>
<dbReference type="GO" id="GO:0008206">
    <property type="term" value="P:bile acid metabolic process"/>
    <property type="evidence" value="ECO:0007669"/>
    <property type="project" value="UniProtKB-ARBA"/>
</dbReference>
<evidence type="ECO:0000313" key="5">
    <source>
        <dbReference type="Proteomes" id="UP000441717"/>
    </source>
</evidence>
<keyword evidence="3" id="KW-0443">Lipid metabolism</keyword>
<dbReference type="SUPFAM" id="SSF51735">
    <property type="entry name" value="NAD(P)-binding Rossmann-fold domains"/>
    <property type="match status" value="1"/>
</dbReference>
<dbReference type="FunFam" id="3.40.50.720:FF:000084">
    <property type="entry name" value="Short-chain dehydrogenase reductase"/>
    <property type="match status" value="1"/>
</dbReference>